<name>A0A445EGE0_ARAHY</name>
<dbReference type="PANTHER" id="PTHR47186">
    <property type="entry name" value="LEUCINE-RICH REPEAT-CONTAINING PROTEIN 57"/>
    <property type="match status" value="1"/>
</dbReference>
<accession>A0A445EGE0</accession>
<keyword evidence="1" id="KW-0677">Repeat</keyword>
<dbReference type="InterPro" id="IPR055414">
    <property type="entry name" value="LRR_R13L4/SHOC2-like"/>
</dbReference>
<keyword evidence="4" id="KW-1185">Reference proteome</keyword>
<dbReference type="Gene3D" id="3.80.10.10">
    <property type="entry name" value="Ribonuclease Inhibitor"/>
    <property type="match status" value="1"/>
</dbReference>
<protein>
    <recommendedName>
        <fullName evidence="2">Disease resistance R13L4/SHOC-2-like LRR domain-containing protein</fullName>
    </recommendedName>
</protein>
<sequence length="189" mass="20906">MPPLKQTSENSKPKRQNLSPSFFAAASLGSALPLLPLPSIRNPGQNQSPIAIFGVTAEVKDAVACLSAQKSITKVHIIDLDSKINKVLSCLWCENLDLNGTNKSIATLESLRTSLYVNNLFSMESIASKFKYLRVLSFDKLDVLPDSIGELIHLRYLDLSWTNIKTLPESLCNLYNLQTLMLYECTTAS</sequence>
<dbReference type="SUPFAM" id="SSF52058">
    <property type="entry name" value="L domain-like"/>
    <property type="match status" value="1"/>
</dbReference>
<evidence type="ECO:0000259" key="2">
    <source>
        <dbReference type="Pfam" id="PF23598"/>
    </source>
</evidence>
<dbReference type="Pfam" id="PF23598">
    <property type="entry name" value="LRR_14"/>
    <property type="match status" value="1"/>
</dbReference>
<dbReference type="PANTHER" id="PTHR47186:SF3">
    <property type="entry name" value="OS09G0267800 PROTEIN"/>
    <property type="match status" value="1"/>
</dbReference>
<reference evidence="3 4" key="1">
    <citation type="submission" date="2019-01" db="EMBL/GenBank/DDBJ databases">
        <title>Sequencing of cultivated peanut Arachis hypogaea provides insights into genome evolution and oil improvement.</title>
        <authorList>
            <person name="Chen X."/>
        </authorList>
    </citation>
    <scope>NUCLEOTIDE SEQUENCE [LARGE SCALE GENOMIC DNA]</scope>
    <source>
        <strain evidence="4">cv. Fuhuasheng</strain>
        <tissue evidence="3">Leaves</tissue>
    </source>
</reference>
<dbReference type="Proteomes" id="UP000289738">
    <property type="component" value="Chromosome A02"/>
</dbReference>
<evidence type="ECO:0000256" key="1">
    <source>
        <dbReference type="ARBA" id="ARBA00022737"/>
    </source>
</evidence>
<evidence type="ECO:0000313" key="4">
    <source>
        <dbReference type="Proteomes" id="UP000289738"/>
    </source>
</evidence>
<gene>
    <name evidence="3" type="ORF">Ahy_A02g009221</name>
</gene>
<dbReference type="EMBL" id="SDMP01000002">
    <property type="protein sequence ID" value="RYR74487.1"/>
    <property type="molecule type" value="Genomic_DNA"/>
</dbReference>
<comment type="caution">
    <text evidence="3">The sequence shown here is derived from an EMBL/GenBank/DDBJ whole genome shotgun (WGS) entry which is preliminary data.</text>
</comment>
<dbReference type="STRING" id="3818.A0A445EGE0"/>
<proteinExistence type="predicted"/>
<organism evidence="3 4">
    <name type="scientific">Arachis hypogaea</name>
    <name type="common">Peanut</name>
    <dbReference type="NCBI Taxonomy" id="3818"/>
    <lineage>
        <taxon>Eukaryota</taxon>
        <taxon>Viridiplantae</taxon>
        <taxon>Streptophyta</taxon>
        <taxon>Embryophyta</taxon>
        <taxon>Tracheophyta</taxon>
        <taxon>Spermatophyta</taxon>
        <taxon>Magnoliopsida</taxon>
        <taxon>eudicotyledons</taxon>
        <taxon>Gunneridae</taxon>
        <taxon>Pentapetalae</taxon>
        <taxon>rosids</taxon>
        <taxon>fabids</taxon>
        <taxon>Fabales</taxon>
        <taxon>Fabaceae</taxon>
        <taxon>Papilionoideae</taxon>
        <taxon>50 kb inversion clade</taxon>
        <taxon>dalbergioids sensu lato</taxon>
        <taxon>Dalbergieae</taxon>
        <taxon>Pterocarpus clade</taxon>
        <taxon>Arachis</taxon>
    </lineage>
</organism>
<dbReference type="AlphaFoldDB" id="A0A445EGE0"/>
<evidence type="ECO:0000313" key="3">
    <source>
        <dbReference type="EMBL" id="RYR74487.1"/>
    </source>
</evidence>
<dbReference type="InterPro" id="IPR032675">
    <property type="entry name" value="LRR_dom_sf"/>
</dbReference>
<feature type="domain" description="Disease resistance R13L4/SHOC-2-like LRR" evidence="2">
    <location>
        <begin position="121"/>
        <end position="185"/>
    </location>
</feature>